<keyword evidence="2" id="KW-1185">Reference proteome</keyword>
<sequence>MLEKTLNIFSYSRTSIAKILCLIIYRVLFLLFDFLTFSYHNTNGLSLQLPLNTSNSSASQSSNQSLYTEGLINNDKKTFSDNNLEIGYLNQTEEADEESFVKGSAGVWVISVMSGTCLLTIAFIVRGLFSRAEAFHDPPENYHGADINGDLMGGHGFIGAGAGGADMGFLTTDLASGFKHITVI</sequence>
<keyword evidence="1" id="KW-1133">Transmembrane helix</keyword>
<protein>
    <submittedName>
        <fullName evidence="3">Uncharacterized protein</fullName>
    </submittedName>
</protein>
<keyword evidence="1" id="KW-0472">Membrane</keyword>
<proteinExistence type="predicted"/>
<evidence type="ECO:0000313" key="3">
    <source>
        <dbReference type="WBParaSite" id="TREG1_29760.1"/>
    </source>
</evidence>
<feature type="transmembrane region" description="Helical" evidence="1">
    <location>
        <begin position="105"/>
        <end position="125"/>
    </location>
</feature>
<reference evidence="3" key="2">
    <citation type="submission" date="2023-11" db="UniProtKB">
        <authorList>
            <consortium name="WormBaseParasite"/>
        </authorList>
    </citation>
    <scope>IDENTIFICATION</scope>
</reference>
<name>A0AA85JM66_TRIRE</name>
<organism evidence="2 3">
    <name type="scientific">Trichobilharzia regenti</name>
    <name type="common">Nasal bird schistosome</name>
    <dbReference type="NCBI Taxonomy" id="157069"/>
    <lineage>
        <taxon>Eukaryota</taxon>
        <taxon>Metazoa</taxon>
        <taxon>Spiralia</taxon>
        <taxon>Lophotrochozoa</taxon>
        <taxon>Platyhelminthes</taxon>
        <taxon>Trematoda</taxon>
        <taxon>Digenea</taxon>
        <taxon>Strigeidida</taxon>
        <taxon>Schistosomatoidea</taxon>
        <taxon>Schistosomatidae</taxon>
        <taxon>Trichobilharzia</taxon>
    </lineage>
</organism>
<keyword evidence="1" id="KW-0812">Transmembrane</keyword>
<dbReference type="AlphaFoldDB" id="A0AA85JM66"/>
<evidence type="ECO:0000313" key="2">
    <source>
        <dbReference type="Proteomes" id="UP000050795"/>
    </source>
</evidence>
<dbReference type="Proteomes" id="UP000050795">
    <property type="component" value="Unassembled WGS sequence"/>
</dbReference>
<dbReference type="WBParaSite" id="TREG1_29760.1">
    <property type="protein sequence ID" value="TREG1_29760.1"/>
    <property type="gene ID" value="TREG1_29760"/>
</dbReference>
<accession>A0AA85JM66</accession>
<evidence type="ECO:0000256" key="1">
    <source>
        <dbReference type="SAM" id="Phobius"/>
    </source>
</evidence>
<reference evidence="2" key="1">
    <citation type="submission" date="2022-06" db="EMBL/GenBank/DDBJ databases">
        <authorList>
            <person name="Berger JAMES D."/>
            <person name="Berger JAMES D."/>
        </authorList>
    </citation>
    <scope>NUCLEOTIDE SEQUENCE [LARGE SCALE GENOMIC DNA]</scope>
</reference>
<feature type="transmembrane region" description="Helical" evidence="1">
    <location>
        <begin position="20"/>
        <end position="39"/>
    </location>
</feature>